<dbReference type="OrthoDB" id="9134940at2"/>
<dbReference type="InterPro" id="IPR024524">
    <property type="entry name" value="DUF3800"/>
</dbReference>
<dbReference type="RefSeq" id="WP_080176246.1">
    <property type="nucleotide sequence ID" value="NZ_AP024854.1"/>
</dbReference>
<name>A0A1T4UQA1_9GAMM</name>
<proteinExistence type="predicted"/>
<evidence type="ECO:0008006" key="3">
    <source>
        <dbReference type="Google" id="ProtNLM"/>
    </source>
</evidence>
<evidence type="ECO:0000313" key="1">
    <source>
        <dbReference type="EMBL" id="SKA54805.1"/>
    </source>
</evidence>
<dbReference type="AlphaFoldDB" id="A0A1T4UQA1"/>
<dbReference type="Pfam" id="PF12686">
    <property type="entry name" value="DUF3800"/>
    <property type="match status" value="1"/>
</dbReference>
<reference evidence="1 2" key="1">
    <citation type="submission" date="2017-02" db="EMBL/GenBank/DDBJ databases">
        <authorList>
            <person name="Peterson S.W."/>
        </authorList>
    </citation>
    <scope>NUCLEOTIDE SEQUENCE [LARGE SCALE GENOMIC DNA]</scope>
    <source>
        <strain evidence="1 2">CECT 9189</strain>
    </source>
</reference>
<organism evidence="1 2">
    <name type="scientific">Photobacterium toruni</name>
    <dbReference type="NCBI Taxonomy" id="1935446"/>
    <lineage>
        <taxon>Bacteria</taxon>
        <taxon>Pseudomonadati</taxon>
        <taxon>Pseudomonadota</taxon>
        <taxon>Gammaproteobacteria</taxon>
        <taxon>Vibrionales</taxon>
        <taxon>Vibrionaceae</taxon>
        <taxon>Photobacterium</taxon>
    </lineage>
</organism>
<dbReference type="Proteomes" id="UP000191116">
    <property type="component" value="Unassembled WGS sequence"/>
</dbReference>
<protein>
    <recommendedName>
        <fullName evidence="3">DUF3800 domain-containing protein</fullName>
    </recommendedName>
</protein>
<accession>A0A1T4UQA1</accession>
<gene>
    <name evidence="1" type="ORF">CZ814_03548</name>
</gene>
<dbReference type="EMBL" id="FUWP01000028">
    <property type="protein sequence ID" value="SKA54805.1"/>
    <property type="molecule type" value="Genomic_DNA"/>
</dbReference>
<sequence>MHKKYYIDESGNTGDLLITEGNTNFSSQEYFTLACIGLETSKLSALFEYIEKLKQKYKIQSKELKFSKIKGLFGKKIGFMLELTKYIEESDFIIEIVDKKYIVSTNIVNCLINPPYFQPKMEPEQAKLMHLELSQWVYDYVPEEFFIKFTNASRVASEESLKGLFDDLLNIAKMAKDPLANTIFMGIEESLDDFYQFKQKSNLDREAYTYFFPLPDLNKRGEVLAILPYIGSFSNIHARLNYLVDQDLSNVVIIHDNQSHFDDILKYYHENAINTKVDNPSAFKYTNFNFTNQSNLEFKDDKEAIGLQVADLYAGFINKAVPYLIRDENSLTEKEQSILLRTLASLYFKAGVNFVLPKTHNDKLFDILNMAVNVNIAIASLGFSIDGFDEQLLTR</sequence>
<evidence type="ECO:0000313" key="2">
    <source>
        <dbReference type="Proteomes" id="UP000191116"/>
    </source>
</evidence>